<dbReference type="InterPro" id="IPR051824">
    <property type="entry name" value="LRR_Rcpt-Like_S/T_Kinase"/>
</dbReference>
<protein>
    <submittedName>
        <fullName evidence="3">Proline-rich receptor-like protein kinase PERK15</fullName>
    </submittedName>
</protein>
<dbReference type="GO" id="GO:0004672">
    <property type="term" value="F:protein kinase activity"/>
    <property type="evidence" value="ECO:0000318"/>
    <property type="project" value="GO_Central"/>
</dbReference>
<dbReference type="PANTHER" id="PTHR48006">
    <property type="entry name" value="LEUCINE-RICH REPEAT-CONTAINING PROTEIN DDB_G0281931-RELATED"/>
    <property type="match status" value="1"/>
</dbReference>
<accession>A0A2I4EVF7</accession>
<dbReference type="InterPro" id="IPR011009">
    <property type="entry name" value="Kinase-like_dom_sf"/>
</dbReference>
<dbReference type="KEGG" id="jre:108993082"/>
<dbReference type="Gene3D" id="1.10.510.10">
    <property type="entry name" value="Transferase(Phosphotransferase) domain 1"/>
    <property type="match status" value="2"/>
</dbReference>
<comment type="subcellular location">
    <subcellularLocation>
        <location evidence="1">Membrane</location>
        <topology evidence="1">Single-pass type I membrane protein</topology>
    </subcellularLocation>
</comment>
<dbReference type="InterPro" id="IPR001245">
    <property type="entry name" value="Ser-Thr/Tyr_kinase_cat_dom"/>
</dbReference>
<dbReference type="GO" id="GO:0045088">
    <property type="term" value="P:regulation of innate immune response"/>
    <property type="evidence" value="ECO:0000318"/>
    <property type="project" value="GO_Central"/>
</dbReference>
<dbReference type="AlphaFoldDB" id="A0A2I4EVF7"/>
<dbReference type="GO" id="GO:0005524">
    <property type="term" value="F:ATP binding"/>
    <property type="evidence" value="ECO:0007669"/>
    <property type="project" value="InterPro"/>
</dbReference>
<dbReference type="OrthoDB" id="4062651at2759"/>
<dbReference type="InterPro" id="IPR008271">
    <property type="entry name" value="Ser/Thr_kinase_AS"/>
</dbReference>
<dbReference type="GO" id="GO:0016020">
    <property type="term" value="C:membrane"/>
    <property type="evidence" value="ECO:0007669"/>
    <property type="project" value="UniProtKB-SubCell"/>
</dbReference>
<organism evidence="2 3">
    <name type="scientific">Juglans regia</name>
    <name type="common">English walnut</name>
    <dbReference type="NCBI Taxonomy" id="51240"/>
    <lineage>
        <taxon>Eukaryota</taxon>
        <taxon>Viridiplantae</taxon>
        <taxon>Streptophyta</taxon>
        <taxon>Embryophyta</taxon>
        <taxon>Tracheophyta</taxon>
        <taxon>Spermatophyta</taxon>
        <taxon>Magnoliopsida</taxon>
        <taxon>eudicotyledons</taxon>
        <taxon>Gunneridae</taxon>
        <taxon>Pentapetalae</taxon>
        <taxon>rosids</taxon>
        <taxon>fabids</taxon>
        <taxon>Fagales</taxon>
        <taxon>Juglandaceae</taxon>
        <taxon>Juglans</taxon>
    </lineage>
</organism>
<keyword evidence="2" id="KW-1185">Reference proteome</keyword>
<name>A0A2I4EVF7_JUGRE</name>
<reference evidence="3" key="1">
    <citation type="submission" date="2025-08" db="UniProtKB">
        <authorList>
            <consortium name="RefSeq"/>
        </authorList>
    </citation>
    <scope>IDENTIFICATION</scope>
    <source>
        <tissue evidence="3">Leaves</tissue>
    </source>
</reference>
<gene>
    <name evidence="3" type="primary">LOC108993082</name>
</gene>
<dbReference type="Gramene" id="Jr15_12780_p1">
    <property type="protein sequence ID" value="cds.Jr15_12780_p1"/>
    <property type="gene ID" value="Jr15_12780"/>
</dbReference>
<dbReference type="RefSeq" id="XP_018823388.1">
    <property type="nucleotide sequence ID" value="XM_018967843.1"/>
</dbReference>
<dbReference type="PROSITE" id="PS50011">
    <property type="entry name" value="PROTEIN_KINASE_DOM"/>
    <property type="match status" value="1"/>
</dbReference>
<evidence type="ECO:0000256" key="1">
    <source>
        <dbReference type="ARBA" id="ARBA00004479"/>
    </source>
</evidence>
<dbReference type="SMART" id="SM00220">
    <property type="entry name" value="S_TKc"/>
    <property type="match status" value="1"/>
</dbReference>
<evidence type="ECO:0000313" key="2">
    <source>
        <dbReference type="Proteomes" id="UP000235220"/>
    </source>
</evidence>
<dbReference type="Proteomes" id="UP000235220">
    <property type="component" value="Chromosome 15"/>
</dbReference>
<dbReference type="SUPFAM" id="SSF56112">
    <property type="entry name" value="Protein kinase-like (PK-like)"/>
    <property type="match status" value="1"/>
</dbReference>
<proteinExistence type="predicted"/>
<dbReference type="InterPro" id="IPR000719">
    <property type="entry name" value="Prot_kinase_dom"/>
</dbReference>
<dbReference type="PANTHER" id="PTHR48006:SF88">
    <property type="entry name" value="LRR RECEPTOR-LIKE KINASE FAMILY PROTEIN"/>
    <property type="match status" value="1"/>
</dbReference>
<dbReference type="PROSITE" id="PS00108">
    <property type="entry name" value="PROTEIN_KINASE_ST"/>
    <property type="match status" value="1"/>
</dbReference>
<dbReference type="GeneID" id="108993082"/>
<dbReference type="Gene3D" id="3.30.200.20">
    <property type="entry name" value="Phosphorylase Kinase, domain 1"/>
    <property type="match status" value="1"/>
</dbReference>
<evidence type="ECO:0000313" key="3">
    <source>
        <dbReference type="RefSeq" id="XP_018823388.1"/>
    </source>
</evidence>
<dbReference type="Pfam" id="PF07714">
    <property type="entry name" value="PK_Tyr_Ser-Thr"/>
    <property type="match status" value="1"/>
</dbReference>
<sequence length="615" mass="68385">MTRQDDEEDGFQGYTSLMTQQEDHHEAAAAIGVDFEGPDSVNGHLGIMENKTLPEYKEGNQTSKSPPMATPYFFLFIFILLCSPYKINSSSCSLNFSQFPYEAHSECFDIDSGSIPSTVMRSCCSSALQSFFQAMAIKTNQSGSIFLQMDEAQDCFNTFQSLHQRTNLNKCEIQQFISSSTPNLCSKGVDSITNFLGFERYSAVQSNCKDLSASYYSDETCFNCVSSYSQSLQALKEGDSSNGQRCAEALLVSLASSDVNTPNWVYGTFSCLWSEIQLPWTTQNQKKGPLLSSKELMATVIAVAVLVILAPILYTLTRKQLQHASEEDMDNLSVVALKKELEDEARSHFDCSGLYVFSQDEMNRATNSFDNSNLIGEGTLGKMYVGRMPSGMRVAIKRLKEGIKLHTLIDDICQKAKIRHPNLVSTLGYCDRGDECLVSEFCVNGDLESRLLGERRVPILTWEQRLQISIGIARGLWFLHDNPLQKMVHGDIKLTNILLNEKVEPKISDPILSNSKLQKTDHSSGTSDDVLKYGVLLLQLLTGRKSPSLVEEATDAVKKGESVSAMADPSLRGAMFGSEFRNLFSIAVLCTVPNECERPTMKQVLQRLEETQILV</sequence>